<protein>
    <recommendedName>
        <fullName evidence="4">Methyl-accepting transducer domain-containing protein</fullName>
    </recommendedName>
</protein>
<evidence type="ECO:0000256" key="1">
    <source>
        <dbReference type="PROSITE-ProRule" id="PRU00284"/>
    </source>
</evidence>
<evidence type="ECO:0000256" key="2">
    <source>
        <dbReference type="SAM" id="Coils"/>
    </source>
</evidence>
<feature type="region of interest" description="Disordered" evidence="3">
    <location>
        <begin position="287"/>
        <end position="306"/>
    </location>
</feature>
<sequence>MRACRVWCVVCVSVVVSVVVGVQVSWAGEVAAVEGLVVVGRVGDRQQAREFAVSMLGSGFVASRAAAEVVLGGGDEQWDAYVGGGLVEARVQDLREIVVTVAAVGGPAVQAAAKDAVDAGGEQALVDFITSRWDQAQVVDDRAVAWQAAAAREGSSVKQAADAALRVNSAEALGEFAASGLEVARRHDRRREVYALTRSAQPTVASGAAEAIRVGSDTAIETFLRYGQFVAAAQDAETVSVSELVDSAVGEAERARQQADAAAQNADQARRATEAAKAALARARDEAVAADRAQDRGRRAAESAGRLAERSAVAADQAVVAAGQAREALRFTADAVARAAHAASRARVAAQVALSRASAAGVDASVASQARVAAEQARDAASAARRAAEAFVHADAAAGSARSASRAASSAAVNADAAAAAAGEAAAAAGVGGVAAAQAREGAARARAAASRARAAAGEVDGLVGRIGGLVAQARAAAGEAAVHAERSGVAAEDAAVFAGQAGLAAQRAGDNARDAQEAAVKAVEAVELAVEMSAVAREAADQRLAQEAEFLKDQARQARAVQDAQDELEEHQRAEQDRLAADMKQLAALASGSDGAGMDVARVRQLAVSAVEVGTPAVAGSAAVALVSGRDEDVRAFVEDFKQAVVIDAHAQVEFVALNDPDPGVREAADRVSYDSGEALREFVDHQLPQLRKPGLLERAWQLRGSGGDAVTAAADEALRANTPEALEGFVRGGGFERAEFEDQLRQAYELARTGGPEVKAAAEAAVLGDREGLNEFIAVEAARRAAADAQRVSHDEHIQSVLERGFAAAQQASQDAAEAQRSFVMAQGQADQAGRYAAEAARWAGQAQRSAVAAADHARKASESLQFAVHQQQRAHAAADQASRDAREAAGNADQAASFAAQGYESAALAAGAAGQARRSADAAGVDAHRAGLAAQQAYGFAWEKQLSEQEQYRAAAAEGEVQARPTSLLEAIKQQVGPEALDVLLDVVGIKDVLDCFKGDVSGCLWAAVGALPVGKIAKLGKALPVMKKLVGKIGDIKATLATSRFRAVLDDALVPAGCVLQRGAGWVRSTPHGQQEWLAGRPGRAPPWSPVVKKCPIPPGVKKVPGTNRYPINARYAGGKWRNGDVSRMPKGFHEKYGDIYFSERGYPIFDNNLAKPEEYGIPSGKVPDITIKPQGSRYKDVKAADEAIGIDEDFREANDLVWHHHEETGRMQLIPRELHQVVRHTGGWAIWGKQAV</sequence>
<evidence type="ECO:0000259" key="4">
    <source>
        <dbReference type="PROSITE" id="PS50111"/>
    </source>
</evidence>
<reference evidence="5 6" key="1">
    <citation type="submission" date="2019-10" db="EMBL/GenBank/DDBJ databases">
        <title>Corynebacterium sp novel species isolated from the respiratory tract of Marmot.</title>
        <authorList>
            <person name="Zhang G."/>
        </authorList>
    </citation>
    <scope>NUCLEOTIDE SEQUENCE [LARGE SCALE GENOMIC DNA]</scope>
    <source>
        <strain evidence="5 6">336</strain>
    </source>
</reference>
<dbReference type="Pfam" id="PF12639">
    <property type="entry name" value="Colicin-DNase"/>
    <property type="match status" value="1"/>
</dbReference>
<comment type="caution">
    <text evidence="5">The sequence shown here is derived from an EMBL/GenBank/DDBJ whole genome shotgun (WGS) entry which is preliminary data.</text>
</comment>
<evidence type="ECO:0000313" key="6">
    <source>
        <dbReference type="Proteomes" id="UP000436181"/>
    </source>
</evidence>
<dbReference type="InterPro" id="IPR005506">
    <property type="entry name" value="DUF312_ALF"/>
</dbReference>
<name>A0ABQ6VFT0_9CORY</name>
<keyword evidence="6" id="KW-1185">Reference proteome</keyword>
<dbReference type="Pfam" id="PF03752">
    <property type="entry name" value="ALF"/>
    <property type="match status" value="3"/>
</dbReference>
<evidence type="ECO:0000313" key="5">
    <source>
        <dbReference type="EMBL" id="KAB3523274.1"/>
    </source>
</evidence>
<dbReference type="InterPro" id="IPR004089">
    <property type="entry name" value="MCPsignal_dom"/>
</dbReference>
<proteinExistence type="predicted"/>
<organism evidence="5 6">
    <name type="scientific">Corynebacterium zhongnanshanii</name>
    <dbReference type="NCBI Taxonomy" id="2768834"/>
    <lineage>
        <taxon>Bacteria</taxon>
        <taxon>Bacillati</taxon>
        <taxon>Actinomycetota</taxon>
        <taxon>Actinomycetes</taxon>
        <taxon>Mycobacteriales</taxon>
        <taxon>Corynebacteriaceae</taxon>
        <taxon>Corynebacterium</taxon>
    </lineage>
</organism>
<keyword evidence="1" id="KW-0807">Transducer</keyword>
<feature type="compositionally biased region" description="Low complexity" evidence="3">
    <location>
        <begin position="873"/>
        <end position="883"/>
    </location>
</feature>
<keyword evidence="2" id="KW-0175">Coiled coil</keyword>
<feature type="domain" description="Methyl-accepting transducer" evidence="4">
    <location>
        <begin position="365"/>
        <end position="602"/>
    </location>
</feature>
<feature type="region of interest" description="Disordered" evidence="3">
    <location>
        <begin position="873"/>
        <end position="895"/>
    </location>
</feature>
<dbReference type="EMBL" id="WBZJ01000001">
    <property type="protein sequence ID" value="KAB3523274.1"/>
    <property type="molecule type" value="Genomic_DNA"/>
</dbReference>
<dbReference type="Proteomes" id="UP000436181">
    <property type="component" value="Unassembled WGS sequence"/>
</dbReference>
<feature type="compositionally biased region" description="Basic and acidic residues" evidence="3">
    <location>
        <begin position="287"/>
        <end position="301"/>
    </location>
</feature>
<feature type="coiled-coil region" evidence="2">
    <location>
        <begin position="245"/>
        <end position="286"/>
    </location>
</feature>
<accession>A0ABQ6VFT0</accession>
<gene>
    <name evidence="5" type="ORF">F8377_03810</name>
</gene>
<evidence type="ECO:0000256" key="3">
    <source>
        <dbReference type="SAM" id="MobiDB-lite"/>
    </source>
</evidence>
<dbReference type="PROSITE" id="PS50111">
    <property type="entry name" value="CHEMOTAXIS_TRANSDUC_2"/>
    <property type="match status" value="1"/>
</dbReference>